<organism evidence="1 2">
    <name type="scientific">Dermacentor silvarum</name>
    <name type="common">Tick</name>
    <dbReference type="NCBI Taxonomy" id="543639"/>
    <lineage>
        <taxon>Eukaryota</taxon>
        <taxon>Metazoa</taxon>
        <taxon>Ecdysozoa</taxon>
        <taxon>Arthropoda</taxon>
        <taxon>Chelicerata</taxon>
        <taxon>Arachnida</taxon>
        <taxon>Acari</taxon>
        <taxon>Parasitiformes</taxon>
        <taxon>Ixodida</taxon>
        <taxon>Ixodoidea</taxon>
        <taxon>Ixodidae</taxon>
        <taxon>Rhipicephalinae</taxon>
        <taxon>Dermacentor</taxon>
    </lineage>
</organism>
<protein>
    <submittedName>
        <fullName evidence="1">Uncharacterized protein</fullName>
    </submittedName>
</protein>
<keyword evidence="2" id="KW-1185">Reference proteome</keyword>
<dbReference type="Proteomes" id="UP000821865">
    <property type="component" value="Chromosome 7"/>
</dbReference>
<evidence type="ECO:0000313" key="2">
    <source>
        <dbReference type="Proteomes" id="UP000821865"/>
    </source>
</evidence>
<evidence type="ECO:0000313" key="1">
    <source>
        <dbReference type="EMBL" id="KAH7941618.1"/>
    </source>
</evidence>
<comment type="caution">
    <text evidence="1">The sequence shown here is derived from an EMBL/GenBank/DDBJ whole genome shotgun (WGS) entry which is preliminary data.</text>
</comment>
<accession>A0ACB8CFT8</accession>
<gene>
    <name evidence="1" type="ORF">HPB49_015530</name>
</gene>
<dbReference type="EMBL" id="CM023476">
    <property type="protein sequence ID" value="KAH7941618.1"/>
    <property type="molecule type" value="Genomic_DNA"/>
</dbReference>
<reference evidence="1" key="1">
    <citation type="submission" date="2020-05" db="EMBL/GenBank/DDBJ databases">
        <title>Large-scale comparative analyses of tick genomes elucidate their genetic diversity and vector capacities.</title>
        <authorList>
            <person name="Jia N."/>
            <person name="Wang J."/>
            <person name="Shi W."/>
            <person name="Du L."/>
            <person name="Sun Y."/>
            <person name="Zhan W."/>
            <person name="Jiang J."/>
            <person name="Wang Q."/>
            <person name="Zhang B."/>
            <person name="Ji P."/>
            <person name="Sakyi L.B."/>
            <person name="Cui X."/>
            <person name="Yuan T."/>
            <person name="Jiang B."/>
            <person name="Yang W."/>
            <person name="Lam T.T.-Y."/>
            <person name="Chang Q."/>
            <person name="Ding S."/>
            <person name="Wang X."/>
            <person name="Zhu J."/>
            <person name="Ruan X."/>
            <person name="Zhao L."/>
            <person name="Wei J."/>
            <person name="Que T."/>
            <person name="Du C."/>
            <person name="Cheng J."/>
            <person name="Dai P."/>
            <person name="Han X."/>
            <person name="Huang E."/>
            <person name="Gao Y."/>
            <person name="Liu J."/>
            <person name="Shao H."/>
            <person name="Ye R."/>
            <person name="Li L."/>
            <person name="Wei W."/>
            <person name="Wang X."/>
            <person name="Wang C."/>
            <person name="Yang T."/>
            <person name="Huo Q."/>
            <person name="Li W."/>
            <person name="Guo W."/>
            <person name="Chen H."/>
            <person name="Zhou L."/>
            <person name="Ni X."/>
            <person name="Tian J."/>
            <person name="Zhou Y."/>
            <person name="Sheng Y."/>
            <person name="Liu T."/>
            <person name="Pan Y."/>
            <person name="Xia L."/>
            <person name="Li J."/>
            <person name="Zhao F."/>
            <person name="Cao W."/>
        </authorList>
    </citation>
    <scope>NUCLEOTIDE SEQUENCE</scope>
    <source>
        <strain evidence="1">Dsil-2018</strain>
    </source>
</reference>
<sequence length="195" mass="21282">MMYKQSELKINVECGDLNAAAVEIPYKGGKTSMVILLPHEVDGLPQLEAALTPSKLLDIVGGLETHVVELSLPRFKIELSVDIKNVLQSMGVQDLFSHKADLSGIGGKKDLVVSAALHKAFVEVNEEAPFIVRGVGSGCCSLYVMANTLDAAFAGVPGLQQPPSFDFADLSAWSTWIKQFEDYVYIRYRTAQSYQ</sequence>
<proteinExistence type="predicted"/>
<name>A0ACB8CFT8_DERSI</name>